<feature type="domain" description="HTH bat-type" evidence="3">
    <location>
        <begin position="153"/>
        <end position="205"/>
    </location>
</feature>
<dbReference type="PANTHER" id="PTHR34236:SF1">
    <property type="entry name" value="DIMETHYL SULFOXIDE REDUCTASE TRANSCRIPTIONAL ACTIVATOR"/>
    <property type="match status" value="1"/>
</dbReference>
<dbReference type="Pfam" id="PF04967">
    <property type="entry name" value="HTH_10"/>
    <property type="match status" value="1"/>
</dbReference>
<keyword evidence="1" id="KW-0805">Transcription regulation</keyword>
<keyword evidence="5" id="KW-1185">Reference proteome</keyword>
<sequence>MARAKLRVTLPEDTWVGAVSRDHSDARLSVLSVLPTGEGRGVTLVSLQADDAPAVVRDIEHHDLVEEVELQRAAEDVREVVIRVETTDPRLLKPLRDSRLPVEFPLVVSEGVAEVTVAGSRERLSALATALEATGMEFSVGYVHDALDAEDLLTEPQRDLLVAAIDAGYYDTPRDATLTELADQHGIAKSTASERLHRAEGKVIKRFAEDALGLDPEVPTGLSAGER</sequence>
<dbReference type="GeneID" id="79271691"/>
<evidence type="ECO:0000256" key="1">
    <source>
        <dbReference type="ARBA" id="ARBA00023015"/>
    </source>
</evidence>
<reference evidence="4 5" key="1">
    <citation type="journal article" date="2019" name="Int. J. Syst. Evol. Microbiol.">
        <title>The Global Catalogue of Microorganisms (GCM) 10K type strain sequencing project: providing services to taxonomists for standard genome sequencing and annotation.</title>
        <authorList>
            <consortium name="The Broad Institute Genomics Platform"/>
            <consortium name="The Broad Institute Genome Sequencing Center for Infectious Disease"/>
            <person name="Wu L."/>
            <person name="Ma J."/>
        </authorList>
    </citation>
    <scope>NUCLEOTIDE SEQUENCE [LARGE SCALE GENOMIC DNA]</scope>
    <source>
        <strain evidence="4 5">DT55</strain>
    </source>
</reference>
<dbReference type="PANTHER" id="PTHR34236">
    <property type="entry name" value="DIMETHYL SULFOXIDE REDUCTASE TRANSCRIPTIONAL ACTIVATOR"/>
    <property type="match status" value="1"/>
</dbReference>
<keyword evidence="2" id="KW-0804">Transcription</keyword>
<dbReference type="AlphaFoldDB" id="A0ABD5X3Z5"/>
<dbReference type="Proteomes" id="UP001596388">
    <property type="component" value="Unassembled WGS sequence"/>
</dbReference>
<protein>
    <submittedName>
        <fullName evidence="4">Helix-turn-helix domain-containing protein</fullName>
    </submittedName>
</protein>
<accession>A0ABD5X3Z5</accession>
<comment type="caution">
    <text evidence="4">The sequence shown here is derived from an EMBL/GenBank/DDBJ whole genome shotgun (WGS) entry which is preliminary data.</text>
</comment>
<evidence type="ECO:0000313" key="4">
    <source>
        <dbReference type="EMBL" id="MFC7098923.1"/>
    </source>
</evidence>
<evidence type="ECO:0000313" key="5">
    <source>
        <dbReference type="Proteomes" id="UP001596388"/>
    </source>
</evidence>
<evidence type="ECO:0000259" key="3">
    <source>
        <dbReference type="Pfam" id="PF04967"/>
    </source>
</evidence>
<dbReference type="EMBL" id="JBHTAG010000004">
    <property type="protein sequence ID" value="MFC7098923.1"/>
    <property type="molecule type" value="Genomic_DNA"/>
</dbReference>
<dbReference type="RefSeq" id="WP_276239518.1">
    <property type="nucleotide sequence ID" value="NZ_CP119990.1"/>
</dbReference>
<evidence type="ECO:0000256" key="2">
    <source>
        <dbReference type="ARBA" id="ARBA00023163"/>
    </source>
</evidence>
<gene>
    <name evidence="4" type="ORF">ACFQKD_16580</name>
</gene>
<name>A0ABD5X3Z5_9EURY</name>
<dbReference type="InterPro" id="IPR007050">
    <property type="entry name" value="HTH_bacterioopsin"/>
</dbReference>
<organism evidence="4 5">
    <name type="scientific">Halobaculum marinum</name>
    <dbReference type="NCBI Taxonomy" id="3031996"/>
    <lineage>
        <taxon>Archaea</taxon>
        <taxon>Methanobacteriati</taxon>
        <taxon>Methanobacteriota</taxon>
        <taxon>Stenosarchaea group</taxon>
        <taxon>Halobacteria</taxon>
        <taxon>Halobacteriales</taxon>
        <taxon>Haloferacaceae</taxon>
        <taxon>Halobaculum</taxon>
    </lineage>
</organism>
<proteinExistence type="predicted"/>